<keyword evidence="3" id="KW-1185">Reference proteome</keyword>
<comment type="caution">
    <text evidence="2">The sequence shown here is derived from an EMBL/GenBank/DDBJ whole genome shotgun (WGS) entry which is preliminary data.</text>
</comment>
<gene>
    <name evidence="2" type="ORF">BJ875DRAFT_64920</name>
</gene>
<feature type="region of interest" description="Disordered" evidence="1">
    <location>
        <begin position="1"/>
        <end position="20"/>
    </location>
</feature>
<evidence type="ECO:0000313" key="3">
    <source>
        <dbReference type="Proteomes" id="UP000824998"/>
    </source>
</evidence>
<protein>
    <submittedName>
        <fullName evidence="2">Uncharacterized protein</fullName>
    </submittedName>
</protein>
<dbReference type="AlphaFoldDB" id="A0A9P8C468"/>
<accession>A0A9P8C468</accession>
<dbReference type="OrthoDB" id="5331170at2759"/>
<dbReference type="Proteomes" id="UP000824998">
    <property type="component" value="Unassembled WGS sequence"/>
</dbReference>
<reference evidence="2" key="1">
    <citation type="journal article" date="2021" name="IMA Fungus">
        <title>Genomic characterization of three marine fungi, including Emericellopsis atlantica sp. nov. with signatures of a generalist lifestyle and marine biomass degradation.</title>
        <authorList>
            <person name="Hagestad O.C."/>
            <person name="Hou L."/>
            <person name="Andersen J.H."/>
            <person name="Hansen E.H."/>
            <person name="Altermark B."/>
            <person name="Li C."/>
            <person name="Kuhnert E."/>
            <person name="Cox R.J."/>
            <person name="Crous P.W."/>
            <person name="Spatafora J.W."/>
            <person name="Lail K."/>
            <person name="Amirebrahimi M."/>
            <person name="Lipzen A."/>
            <person name="Pangilinan J."/>
            <person name="Andreopoulos W."/>
            <person name="Hayes R.D."/>
            <person name="Ng V."/>
            <person name="Grigoriev I.V."/>
            <person name="Jackson S.A."/>
            <person name="Sutton T.D.S."/>
            <person name="Dobson A.D.W."/>
            <person name="Rama T."/>
        </authorList>
    </citation>
    <scope>NUCLEOTIDE SEQUENCE</scope>
    <source>
        <strain evidence="2">TRa018bII</strain>
    </source>
</reference>
<evidence type="ECO:0000256" key="1">
    <source>
        <dbReference type="SAM" id="MobiDB-lite"/>
    </source>
</evidence>
<proteinExistence type="predicted"/>
<evidence type="ECO:0000313" key="2">
    <source>
        <dbReference type="EMBL" id="KAG9232860.1"/>
    </source>
</evidence>
<organism evidence="2 3">
    <name type="scientific">Amylocarpus encephaloides</name>
    <dbReference type="NCBI Taxonomy" id="45428"/>
    <lineage>
        <taxon>Eukaryota</taxon>
        <taxon>Fungi</taxon>
        <taxon>Dikarya</taxon>
        <taxon>Ascomycota</taxon>
        <taxon>Pezizomycotina</taxon>
        <taxon>Leotiomycetes</taxon>
        <taxon>Helotiales</taxon>
        <taxon>Helotiales incertae sedis</taxon>
        <taxon>Amylocarpus</taxon>
    </lineage>
</organism>
<sequence length="211" mass="24739">MGQKLQFVWPKDGPKGKSGHRGFFGRLNNVLTNRGPDVFLQRSGSGEPIRPEEWGNWDSYHNWGSQMAENTGLVSRGVQRYDPHTRRYKTWAAPTDHHGFGVDGYGRGCYPRFTAMEWNKMSRRLDSGKEVNPRKMGSDWTHDGPKRFRQEHDWFWQDAHRISENRREGLHPHTGPNRNLQVHQQWPQDLNEWMVGEGLGMGPYRGQYRWP</sequence>
<name>A0A9P8C468_9HELO</name>
<dbReference type="EMBL" id="MU251526">
    <property type="protein sequence ID" value="KAG9232860.1"/>
    <property type="molecule type" value="Genomic_DNA"/>
</dbReference>